<dbReference type="OrthoDB" id="4473401at2759"/>
<proteinExistence type="predicted"/>
<keyword evidence="3" id="KW-1185">Reference proteome</keyword>
<gene>
    <name evidence="2" type="ORF">ASIM_LOCUS9054</name>
</gene>
<dbReference type="PROSITE" id="PS50279">
    <property type="entry name" value="BPTI_KUNITZ_2"/>
    <property type="match status" value="1"/>
</dbReference>
<dbReference type="GO" id="GO:0004867">
    <property type="term" value="F:serine-type endopeptidase inhibitor activity"/>
    <property type="evidence" value="ECO:0007669"/>
    <property type="project" value="InterPro"/>
</dbReference>
<evidence type="ECO:0000313" key="4">
    <source>
        <dbReference type="WBParaSite" id="ASIM_0000931501-mRNA-1"/>
    </source>
</evidence>
<dbReference type="Pfam" id="PF00014">
    <property type="entry name" value="Kunitz_BPTI"/>
    <property type="match status" value="1"/>
</dbReference>
<dbReference type="CDD" id="cd22593">
    <property type="entry name" value="Kunitz_conkunitzin"/>
    <property type="match status" value="1"/>
</dbReference>
<dbReference type="AlphaFoldDB" id="A0A0M3JNS3"/>
<feature type="domain" description="BPTI/Kunitz inhibitor" evidence="1">
    <location>
        <begin position="1"/>
        <end position="44"/>
    </location>
</feature>
<dbReference type="InterPro" id="IPR036880">
    <property type="entry name" value="Kunitz_BPTI_sf"/>
</dbReference>
<dbReference type="SUPFAM" id="SSF57362">
    <property type="entry name" value="BPTI-like"/>
    <property type="match status" value="1"/>
</dbReference>
<accession>A0A0M3JNS3</accession>
<evidence type="ECO:0000313" key="2">
    <source>
        <dbReference type="EMBL" id="VDK36438.1"/>
    </source>
</evidence>
<dbReference type="EMBL" id="UYRR01026438">
    <property type="protein sequence ID" value="VDK36438.1"/>
    <property type="molecule type" value="Genomic_DNA"/>
</dbReference>
<organism evidence="4">
    <name type="scientific">Anisakis simplex</name>
    <name type="common">Herring worm</name>
    <dbReference type="NCBI Taxonomy" id="6269"/>
    <lineage>
        <taxon>Eukaryota</taxon>
        <taxon>Metazoa</taxon>
        <taxon>Ecdysozoa</taxon>
        <taxon>Nematoda</taxon>
        <taxon>Chromadorea</taxon>
        <taxon>Rhabditida</taxon>
        <taxon>Spirurina</taxon>
        <taxon>Ascaridomorpha</taxon>
        <taxon>Ascaridoidea</taxon>
        <taxon>Anisakidae</taxon>
        <taxon>Anisakis</taxon>
        <taxon>Anisakis simplex complex</taxon>
    </lineage>
</organism>
<dbReference type="Gene3D" id="4.10.410.10">
    <property type="entry name" value="Pancreatic trypsin inhibitor Kunitz domain"/>
    <property type="match status" value="1"/>
</dbReference>
<reference evidence="4" key="1">
    <citation type="submission" date="2017-02" db="UniProtKB">
        <authorList>
            <consortium name="WormBaseParasite"/>
        </authorList>
    </citation>
    <scope>IDENTIFICATION</scope>
</reference>
<dbReference type="SMART" id="SM00131">
    <property type="entry name" value="KU"/>
    <property type="match status" value="1"/>
</dbReference>
<dbReference type="Proteomes" id="UP000267096">
    <property type="component" value="Unassembled WGS sequence"/>
</dbReference>
<evidence type="ECO:0000313" key="3">
    <source>
        <dbReference type="Proteomes" id="UP000267096"/>
    </source>
</evidence>
<sequence>MTKGEGSASLTRYYYDALKRVCLPFNYFGLKGNMNNFMSREACEVSHCATQYLLKS</sequence>
<name>A0A0M3JNS3_ANISI</name>
<protein>
    <submittedName>
        <fullName evidence="4">BPTI/Kunitz inhibitor domain-containing protein</fullName>
    </submittedName>
</protein>
<evidence type="ECO:0000259" key="1">
    <source>
        <dbReference type="PROSITE" id="PS50279"/>
    </source>
</evidence>
<dbReference type="WBParaSite" id="ASIM_0000931501-mRNA-1">
    <property type="protein sequence ID" value="ASIM_0000931501-mRNA-1"/>
    <property type="gene ID" value="ASIM_0000931501"/>
</dbReference>
<dbReference type="InterPro" id="IPR002223">
    <property type="entry name" value="Kunitz_BPTI"/>
</dbReference>
<reference evidence="2 3" key="2">
    <citation type="submission" date="2018-11" db="EMBL/GenBank/DDBJ databases">
        <authorList>
            <consortium name="Pathogen Informatics"/>
        </authorList>
    </citation>
    <scope>NUCLEOTIDE SEQUENCE [LARGE SCALE GENOMIC DNA]</scope>
</reference>